<dbReference type="OrthoDB" id="5422688at2759"/>
<proteinExistence type="predicted"/>
<protein>
    <submittedName>
        <fullName evidence="2">Uncharacterized protein</fullName>
    </submittedName>
</protein>
<feature type="transmembrane region" description="Helical" evidence="1">
    <location>
        <begin position="137"/>
        <end position="156"/>
    </location>
</feature>
<evidence type="ECO:0000256" key="1">
    <source>
        <dbReference type="SAM" id="Phobius"/>
    </source>
</evidence>
<keyword evidence="3" id="KW-1185">Reference proteome</keyword>
<keyword evidence="1" id="KW-1133">Transmembrane helix</keyword>
<organism evidence="2 3">
    <name type="scientific">Setomelanomma holmii</name>
    <dbReference type="NCBI Taxonomy" id="210430"/>
    <lineage>
        <taxon>Eukaryota</taxon>
        <taxon>Fungi</taxon>
        <taxon>Dikarya</taxon>
        <taxon>Ascomycota</taxon>
        <taxon>Pezizomycotina</taxon>
        <taxon>Dothideomycetes</taxon>
        <taxon>Pleosporomycetidae</taxon>
        <taxon>Pleosporales</taxon>
        <taxon>Pleosporineae</taxon>
        <taxon>Phaeosphaeriaceae</taxon>
        <taxon>Setomelanomma</taxon>
    </lineage>
</organism>
<feature type="transmembrane region" description="Helical" evidence="1">
    <location>
        <begin position="239"/>
        <end position="260"/>
    </location>
</feature>
<evidence type="ECO:0000313" key="2">
    <source>
        <dbReference type="EMBL" id="KAF2023978.1"/>
    </source>
</evidence>
<accession>A0A9P4GWG9</accession>
<reference evidence="2" key="1">
    <citation type="journal article" date="2020" name="Stud. Mycol.">
        <title>101 Dothideomycetes genomes: a test case for predicting lifestyles and emergence of pathogens.</title>
        <authorList>
            <person name="Haridas S."/>
            <person name="Albert R."/>
            <person name="Binder M."/>
            <person name="Bloem J."/>
            <person name="Labutti K."/>
            <person name="Salamov A."/>
            <person name="Andreopoulos B."/>
            <person name="Baker S."/>
            <person name="Barry K."/>
            <person name="Bills G."/>
            <person name="Bluhm B."/>
            <person name="Cannon C."/>
            <person name="Castanera R."/>
            <person name="Culley D."/>
            <person name="Daum C."/>
            <person name="Ezra D."/>
            <person name="Gonzalez J."/>
            <person name="Henrissat B."/>
            <person name="Kuo A."/>
            <person name="Liang C."/>
            <person name="Lipzen A."/>
            <person name="Lutzoni F."/>
            <person name="Magnuson J."/>
            <person name="Mondo S."/>
            <person name="Nolan M."/>
            <person name="Ohm R."/>
            <person name="Pangilinan J."/>
            <person name="Park H.-J."/>
            <person name="Ramirez L."/>
            <person name="Alfaro M."/>
            <person name="Sun H."/>
            <person name="Tritt A."/>
            <person name="Yoshinaga Y."/>
            <person name="Zwiers L.-H."/>
            <person name="Turgeon B."/>
            <person name="Goodwin S."/>
            <person name="Spatafora J."/>
            <person name="Crous P."/>
            <person name="Grigoriev I."/>
        </authorList>
    </citation>
    <scope>NUCLEOTIDE SEQUENCE</scope>
    <source>
        <strain evidence="2">CBS 110217</strain>
    </source>
</reference>
<dbReference type="Proteomes" id="UP000799777">
    <property type="component" value="Unassembled WGS sequence"/>
</dbReference>
<dbReference type="AlphaFoldDB" id="A0A9P4GWG9"/>
<gene>
    <name evidence="2" type="ORF">EK21DRAFT_79767</name>
</gene>
<keyword evidence="1" id="KW-0812">Transmembrane</keyword>
<dbReference type="EMBL" id="ML978315">
    <property type="protein sequence ID" value="KAF2023978.1"/>
    <property type="molecule type" value="Genomic_DNA"/>
</dbReference>
<keyword evidence="1" id="KW-0472">Membrane</keyword>
<evidence type="ECO:0000313" key="3">
    <source>
        <dbReference type="Proteomes" id="UP000799777"/>
    </source>
</evidence>
<feature type="transmembrane region" description="Helical" evidence="1">
    <location>
        <begin position="112"/>
        <end position="131"/>
    </location>
</feature>
<name>A0A9P4GWG9_9PLEO</name>
<comment type="caution">
    <text evidence="2">The sequence shown here is derived from an EMBL/GenBank/DDBJ whole genome shotgun (WGS) entry which is preliminary data.</text>
</comment>
<sequence length="339" mass="37595">MTVAPFVQSWAPLKIDALGIVTMLGAKQVDTWIGRLTYSYITDMLPLLGAFVIAGNSFTEPIPGFVLHNVTDGIVATDLAGWFTRWLLCQNISFSQTTISISLARRPRSRPTFLIAYSLAVLSIVPVMALSVLGSDWWGFANTVAMAVSILVRKVVTELNRTALDVASDEAEATDLEEVKVFLTMSTGQGLIIRTSRAIVIKCLLSTPQIPKSSFYNLIRGLGWLAFGCHVIALGMSSFVVQLITVVIMVSATVLATRGVGDTESRIGRRLLLERSDLEGKAARARLFANLDMTETEENSMVHWNMFPQRSNAHWWSRYQTCKQEKSFEKWGEMLILKP</sequence>
<feature type="transmembrane region" description="Helical" evidence="1">
    <location>
        <begin position="215"/>
        <end position="233"/>
    </location>
</feature>